<dbReference type="PANTHER" id="PTHR30035">
    <property type="entry name" value="LIPOPROTEIN VACJ-RELATED"/>
    <property type="match status" value="1"/>
</dbReference>
<proteinExistence type="inferred from homology"/>
<dbReference type="PROSITE" id="PS51257">
    <property type="entry name" value="PROKAR_LIPOPROTEIN"/>
    <property type="match status" value="1"/>
</dbReference>
<evidence type="ECO:0000256" key="1">
    <source>
        <dbReference type="ARBA" id="ARBA00010634"/>
    </source>
</evidence>
<dbReference type="GO" id="GO:0016020">
    <property type="term" value="C:membrane"/>
    <property type="evidence" value="ECO:0007669"/>
    <property type="project" value="InterPro"/>
</dbReference>
<dbReference type="AlphaFoldDB" id="A0A1I3SXR5"/>
<evidence type="ECO:0000256" key="3">
    <source>
        <dbReference type="SAM" id="SignalP"/>
    </source>
</evidence>
<name>A0A1I3SXR5_9RHOB</name>
<accession>A0A1I3SXR5</accession>
<feature type="chain" id="PRO_5010162380" evidence="3">
    <location>
        <begin position="18"/>
        <end position="257"/>
    </location>
</feature>
<dbReference type="PANTHER" id="PTHR30035:SF3">
    <property type="entry name" value="INTERMEMBRANE PHOSPHOLIPID TRANSPORT SYSTEM LIPOPROTEIN MLAA"/>
    <property type="match status" value="1"/>
</dbReference>
<dbReference type="EMBL" id="FORY01000007">
    <property type="protein sequence ID" value="SFJ62216.1"/>
    <property type="molecule type" value="Genomic_DNA"/>
</dbReference>
<dbReference type="OrthoDB" id="9785326at2"/>
<dbReference type="Pfam" id="PF04333">
    <property type="entry name" value="MlaA"/>
    <property type="match status" value="1"/>
</dbReference>
<dbReference type="PRINTS" id="PR01805">
    <property type="entry name" value="VACJLIPOPROT"/>
</dbReference>
<comment type="similarity">
    <text evidence="1">Belongs to the MlaA family.</text>
</comment>
<organism evidence="4 5">
    <name type="scientific">Celeribacter halophilus</name>
    <dbReference type="NCBI Taxonomy" id="576117"/>
    <lineage>
        <taxon>Bacteria</taxon>
        <taxon>Pseudomonadati</taxon>
        <taxon>Pseudomonadota</taxon>
        <taxon>Alphaproteobacteria</taxon>
        <taxon>Rhodobacterales</taxon>
        <taxon>Roseobacteraceae</taxon>
        <taxon>Celeribacter</taxon>
    </lineage>
</organism>
<evidence type="ECO:0000313" key="4">
    <source>
        <dbReference type="EMBL" id="SFJ62216.1"/>
    </source>
</evidence>
<dbReference type="RefSeq" id="WP_066604492.1">
    <property type="nucleotide sequence ID" value="NZ_FORY01000007.1"/>
</dbReference>
<dbReference type="Proteomes" id="UP000183299">
    <property type="component" value="Unassembled WGS sequence"/>
</dbReference>
<feature type="signal peptide" evidence="3">
    <location>
        <begin position="1"/>
        <end position="17"/>
    </location>
</feature>
<dbReference type="GeneID" id="98665048"/>
<reference evidence="4 5" key="1">
    <citation type="submission" date="2016-10" db="EMBL/GenBank/DDBJ databases">
        <authorList>
            <person name="de Groot N.N."/>
        </authorList>
    </citation>
    <scope>NUCLEOTIDE SEQUENCE [LARGE SCALE GENOMIC DNA]</scope>
    <source>
        <strain evidence="4 5">CGMCC 1.8891</strain>
    </source>
</reference>
<dbReference type="GO" id="GO:0120010">
    <property type="term" value="P:intermembrane phospholipid transfer"/>
    <property type="evidence" value="ECO:0007669"/>
    <property type="project" value="TreeGrafter"/>
</dbReference>
<keyword evidence="4" id="KW-0449">Lipoprotein</keyword>
<sequence length="257" mass="27525">MTLSPLRPLLAKTSLFAGVIVLAGCATPGPDGIADPYEEVNRGWHDTNVALDKAVIKPVSTAYGTVVPDPLRKGLSNVSDTLGIPGSVVNDVLQLRFGDALHNTARFAVNATIGIGGLFDPATGMGLEERDADFGETLYTWGMGEGAYVVLPLYGPSTERDSLGLLVDIALDPVGNLLGNPEKGYKTGLKVADLADTRYRYSDLYESVIYDSADSYAQMRLTYLDNRRYELGTPIVAGAGAADQEAAAFDIYEDFYE</sequence>
<keyword evidence="2 3" id="KW-0732">Signal</keyword>
<dbReference type="STRING" id="576117.SAMN04488138_10787"/>
<gene>
    <name evidence="4" type="ORF">SAMN04488138_10787</name>
</gene>
<dbReference type="InterPro" id="IPR007428">
    <property type="entry name" value="MlaA"/>
</dbReference>
<protein>
    <submittedName>
        <fullName evidence="4">Phospholipid-binding lipoprotein MlaA</fullName>
    </submittedName>
</protein>
<evidence type="ECO:0000313" key="5">
    <source>
        <dbReference type="Proteomes" id="UP000183299"/>
    </source>
</evidence>
<evidence type="ECO:0000256" key="2">
    <source>
        <dbReference type="ARBA" id="ARBA00022729"/>
    </source>
</evidence>
<keyword evidence="5" id="KW-1185">Reference proteome</keyword>